<dbReference type="Proteomes" id="UP001338582">
    <property type="component" value="Chromosome 1"/>
</dbReference>
<protein>
    <recommendedName>
        <fullName evidence="4">Armadillo-like helical domain-containing protein</fullName>
    </recommendedName>
</protein>
<reference evidence="2 3" key="1">
    <citation type="submission" date="2023-10" db="EMBL/GenBank/DDBJ databases">
        <title>Draft Genome Sequence of Candida saopaulonensis from a very Premature Infant with Sepsis.</title>
        <authorList>
            <person name="Ning Y."/>
            <person name="Dai R."/>
            <person name="Xiao M."/>
            <person name="Xu Y."/>
            <person name="Yan Q."/>
            <person name="Zhang L."/>
        </authorList>
    </citation>
    <scope>NUCLEOTIDE SEQUENCE [LARGE SCALE GENOMIC DNA]</scope>
    <source>
        <strain evidence="2 3">19XY460</strain>
    </source>
</reference>
<accession>A0AAX4H4P4</accession>
<evidence type="ECO:0008006" key="4">
    <source>
        <dbReference type="Google" id="ProtNLM"/>
    </source>
</evidence>
<feature type="region of interest" description="Disordered" evidence="1">
    <location>
        <begin position="134"/>
        <end position="155"/>
    </location>
</feature>
<dbReference type="GeneID" id="88171196"/>
<evidence type="ECO:0000256" key="1">
    <source>
        <dbReference type="SAM" id="MobiDB-lite"/>
    </source>
</evidence>
<dbReference type="KEGG" id="asau:88171196"/>
<sequence>MSFTEAFDPNASSAIVRNVFVGDVLGPPFQAALDKALEQLWKHGHIPTSTQKVLVEGLRVFISSVSRIAAGRAKQLFDEDHEIAQLIRQHGLFEELPVDDISDSFSSFKKIDLSKGFTDPFSQVDDLSDVTAFPSDTPLSSEPSEKKDQSFKPAPKIKDGDDFSIVASVMAVYAQVFREVTTIFDNNKVDILPLLFLDNRDESNFGEEHFHVFLAYLNVFYCEILDQNDRSRFGHIDSSVLLMYDIVATLVRLMAVERYVSSQQGAKAKALFRLFYKTDFSATLEAVIATTTPLNWQGYLAEDLLKCSHNDNTLLIPQIEYKTLLRLYALFSIFSSCPATIHTQQKDLYILDMSGGNEQSSNPYKDCVNRLDFSQIITVNTLRSRFIPILSALFTVLYQYQPDLLLASMNHSSFFGWITGHSFAPDLYVSIDTVAEYTDMEERLKITKFPFFDTSDSRLERGTPKEVQKVICKKIYELPSFLILSLTMYDLMRNKSFLEYLTAPESSSKIPLLDLWLSVSSYISQHQKGSHFGRYGVKAFLFALLKLTSKNSLALANLKTRQINENVWKLCHQKAPFVSLSANGPKVSALLYCVDVLQVTLRFNIAKNFNLDNAKLALTAMYQILKECEVRPFEDLINHQWNEVYNTLVHFLLFVGKNRNNEDVKYVVEEVFAIFELILSPSFAKIIEKSPDYYIVGSHDIKSMNYDLYYILLHEYRPILSLFEKFIIDESNFKRTRSAFDRLAKEFNLNNSKEIDESVVVPTLNRLSLLSDDVAEDTNLDLSKFNYAETFKFLKESDTGCFEEEAEFIDLLIHLFSKR</sequence>
<dbReference type="RefSeq" id="XP_062875292.1">
    <property type="nucleotide sequence ID" value="XM_063019222.1"/>
</dbReference>
<proteinExistence type="predicted"/>
<organism evidence="2 3">
    <name type="scientific">Australozyma saopauloensis</name>
    <dbReference type="NCBI Taxonomy" id="291208"/>
    <lineage>
        <taxon>Eukaryota</taxon>
        <taxon>Fungi</taxon>
        <taxon>Dikarya</taxon>
        <taxon>Ascomycota</taxon>
        <taxon>Saccharomycotina</taxon>
        <taxon>Pichiomycetes</taxon>
        <taxon>Metschnikowiaceae</taxon>
        <taxon>Australozyma</taxon>
    </lineage>
</organism>
<evidence type="ECO:0000313" key="2">
    <source>
        <dbReference type="EMBL" id="WPK22905.1"/>
    </source>
</evidence>
<name>A0AAX4H4P4_9ASCO</name>
<dbReference type="AlphaFoldDB" id="A0AAX4H4P4"/>
<evidence type="ECO:0000313" key="3">
    <source>
        <dbReference type="Proteomes" id="UP001338582"/>
    </source>
</evidence>
<feature type="compositionally biased region" description="Basic and acidic residues" evidence="1">
    <location>
        <begin position="143"/>
        <end position="155"/>
    </location>
</feature>
<keyword evidence="3" id="KW-1185">Reference proteome</keyword>
<gene>
    <name evidence="2" type="ORF">PUMCH_000127</name>
</gene>
<dbReference type="EMBL" id="CP138894">
    <property type="protein sequence ID" value="WPK22905.1"/>
    <property type="molecule type" value="Genomic_DNA"/>
</dbReference>